<dbReference type="KEGG" id="dpl:KGM_214685"/>
<dbReference type="PANTHER" id="PTHR48043:SF145">
    <property type="entry name" value="FI06409P-RELATED"/>
    <property type="match status" value="1"/>
</dbReference>
<protein>
    <submittedName>
        <fullName evidence="4">UDP-glycosyltransferase UGT33F1</fullName>
    </submittedName>
</protein>
<accession>A0A212EXV6</accession>
<proteinExistence type="inferred from homology"/>
<evidence type="ECO:0000313" key="5">
    <source>
        <dbReference type="Proteomes" id="UP000007151"/>
    </source>
</evidence>
<dbReference type="InParanoid" id="A0A212EXV6"/>
<dbReference type="InterPro" id="IPR002213">
    <property type="entry name" value="UDP_glucos_trans"/>
</dbReference>
<evidence type="ECO:0000256" key="3">
    <source>
        <dbReference type="ARBA" id="ARBA00022679"/>
    </source>
</evidence>
<dbReference type="EMBL" id="AGBW02011672">
    <property type="protein sequence ID" value="OWR46326.1"/>
    <property type="molecule type" value="Genomic_DNA"/>
</dbReference>
<evidence type="ECO:0000256" key="2">
    <source>
        <dbReference type="ARBA" id="ARBA00022676"/>
    </source>
</evidence>
<dbReference type="GO" id="GO:0008194">
    <property type="term" value="F:UDP-glycosyltransferase activity"/>
    <property type="evidence" value="ECO:0007669"/>
    <property type="project" value="InterPro"/>
</dbReference>
<keyword evidence="5" id="KW-1185">Reference proteome</keyword>
<evidence type="ECO:0000313" key="4">
    <source>
        <dbReference type="EMBL" id="OWR46326.1"/>
    </source>
</evidence>
<keyword evidence="2" id="KW-0328">Glycosyltransferase</keyword>
<keyword evidence="3" id="KW-0808">Transferase</keyword>
<dbReference type="PANTHER" id="PTHR48043">
    <property type="entry name" value="EG:EG0003.4 PROTEIN-RELATED"/>
    <property type="match status" value="1"/>
</dbReference>
<dbReference type="STRING" id="278856.A0A212EXV6"/>
<organism evidence="4 5">
    <name type="scientific">Danaus plexippus plexippus</name>
    <dbReference type="NCBI Taxonomy" id="278856"/>
    <lineage>
        <taxon>Eukaryota</taxon>
        <taxon>Metazoa</taxon>
        <taxon>Ecdysozoa</taxon>
        <taxon>Arthropoda</taxon>
        <taxon>Hexapoda</taxon>
        <taxon>Insecta</taxon>
        <taxon>Pterygota</taxon>
        <taxon>Neoptera</taxon>
        <taxon>Endopterygota</taxon>
        <taxon>Lepidoptera</taxon>
        <taxon>Glossata</taxon>
        <taxon>Ditrysia</taxon>
        <taxon>Papilionoidea</taxon>
        <taxon>Nymphalidae</taxon>
        <taxon>Danainae</taxon>
        <taxon>Danaini</taxon>
        <taxon>Danaina</taxon>
        <taxon>Danaus</taxon>
        <taxon>Danaus</taxon>
    </lineage>
</organism>
<dbReference type="Gene3D" id="3.40.50.2000">
    <property type="entry name" value="Glycogen Phosphorylase B"/>
    <property type="match status" value="1"/>
</dbReference>
<dbReference type="AlphaFoldDB" id="A0A212EXV6"/>
<sequence>MKELVNRGHEVVVITTDPIYPSGQGPKNLTEIDLHDISYDIWTKLTKSGEFNIDDPRHQAKIIFEKIALVFEKQMKTPLVQKLLNDKNNNFDLVFTESCIRLSLVFSHLYKAPLIEISSLGGLYGTFDGIVSPIHPLLYPIANQQKTYQLSMWEKIYQLYVYYGIGSAYQNLEKMENNLLKTLFGPNTPDLQDLKKNVDMLFLNIHSVWDFNRPVPPNVLYLGGLHLQRKPVKELPKDLKNFLDSSSEGVIYMSFGTNVLPSALPAERIKIITNVFSDLPYKILWRWDSDKIPEHSKNVLISKWFPQSDLLGWYIILQCLNKSHEFVSTQISKLILFVYFVLVRKKTFPKHLIFYLSLCILYIV</sequence>
<dbReference type="eggNOG" id="KOG1192">
    <property type="taxonomic scope" value="Eukaryota"/>
</dbReference>
<dbReference type="SUPFAM" id="SSF53756">
    <property type="entry name" value="UDP-Glycosyltransferase/glycogen phosphorylase"/>
    <property type="match status" value="1"/>
</dbReference>
<dbReference type="InterPro" id="IPR050271">
    <property type="entry name" value="UDP-glycosyltransferase"/>
</dbReference>
<evidence type="ECO:0000256" key="1">
    <source>
        <dbReference type="ARBA" id="ARBA00009995"/>
    </source>
</evidence>
<dbReference type="Pfam" id="PF00201">
    <property type="entry name" value="UDPGT"/>
    <property type="match status" value="1"/>
</dbReference>
<gene>
    <name evidence="4" type="ORF">KGM_214685</name>
</gene>
<dbReference type="Proteomes" id="UP000007151">
    <property type="component" value="Unassembled WGS sequence"/>
</dbReference>
<comment type="caution">
    <text evidence="4">The sequence shown here is derived from an EMBL/GenBank/DDBJ whole genome shotgun (WGS) entry which is preliminary data.</text>
</comment>
<name>A0A212EXV6_DANPL</name>
<reference evidence="4 5" key="1">
    <citation type="journal article" date="2011" name="Cell">
        <title>The monarch butterfly genome yields insights into long-distance migration.</title>
        <authorList>
            <person name="Zhan S."/>
            <person name="Merlin C."/>
            <person name="Boore J.L."/>
            <person name="Reppert S.M."/>
        </authorList>
    </citation>
    <scope>NUCLEOTIDE SEQUENCE [LARGE SCALE GENOMIC DNA]</scope>
    <source>
        <strain evidence="4">F-2</strain>
    </source>
</reference>
<comment type="similarity">
    <text evidence="1">Belongs to the UDP-glycosyltransferase family.</text>
</comment>